<dbReference type="OrthoDB" id="3536625at2"/>
<dbReference type="GO" id="GO:0016627">
    <property type="term" value="F:oxidoreductase activity, acting on the CH-CH group of donors"/>
    <property type="evidence" value="ECO:0007669"/>
    <property type="project" value="InterPro"/>
</dbReference>
<dbReference type="Proteomes" id="UP000037179">
    <property type="component" value="Unassembled WGS sequence"/>
</dbReference>
<reference evidence="3" key="1">
    <citation type="submission" date="2015-07" db="EMBL/GenBank/DDBJ databases">
        <title>Nocardia seriolae U-1 whole genome shotgun sequence.</title>
        <authorList>
            <person name="Imajoh M."/>
            <person name="Fukumoto Y."/>
            <person name="Sukeda M."/>
            <person name="Yamane J."/>
            <person name="Yamasaki K."/>
            <person name="Shimizu M."/>
            <person name="Ohnishi K."/>
            <person name="Oshima S."/>
        </authorList>
    </citation>
    <scope>NUCLEOTIDE SEQUENCE [LARGE SCALE GENOMIC DNA]</scope>
    <source>
        <strain evidence="3">U-1</strain>
    </source>
</reference>
<reference evidence="1 4" key="3">
    <citation type="submission" date="2016-10" db="EMBL/GenBank/DDBJ databases">
        <title>Genome sequence of Nocardia seriolae strain EM150506, isolated from Anguila japonica.</title>
        <authorList>
            <person name="Han H.-J."/>
        </authorList>
    </citation>
    <scope>NUCLEOTIDE SEQUENCE [LARGE SCALE GENOMIC DNA]</scope>
    <source>
        <strain evidence="1 4">EM150506</strain>
    </source>
</reference>
<evidence type="ECO:0000313" key="1">
    <source>
        <dbReference type="EMBL" id="APB01602.1"/>
    </source>
</evidence>
<evidence type="ECO:0000313" key="3">
    <source>
        <dbReference type="Proteomes" id="UP000037179"/>
    </source>
</evidence>
<sequence>MSKDWVGEAGRVVREALDGSAREVDRGGVIPESHFEALAGGYGFVLEEGMRPDVLIDTAAAIIGGCLATGFVWAQHLGALRAVAFADNAELRDAYLPGMREGRCRCGVSYAGARTAATLFGEAVGEDYVLTGSAPFVTGWRYLDAVVTSVRVG</sequence>
<organism evidence="2 3">
    <name type="scientific">Nocardia seriolae</name>
    <dbReference type="NCBI Taxonomy" id="37332"/>
    <lineage>
        <taxon>Bacteria</taxon>
        <taxon>Bacillati</taxon>
        <taxon>Actinomycetota</taxon>
        <taxon>Actinomycetes</taxon>
        <taxon>Mycobacteriales</taxon>
        <taxon>Nocardiaceae</taxon>
        <taxon>Nocardia</taxon>
    </lineage>
</organism>
<dbReference type="KEGG" id="nsr:NS506_07582"/>
<protein>
    <recommendedName>
        <fullName evidence="5">Acyl-CoA dehydrogenase</fullName>
    </recommendedName>
</protein>
<reference evidence="2 3" key="2">
    <citation type="journal article" date="2016" name="Genome Announc.">
        <title>Draft Genome Sequence of Erythromycin- and Oxytetracycline-Sensitive Nocardia seriolae Strain U-1 (NBRC 110359).</title>
        <authorList>
            <person name="Imajoh M."/>
            <person name="Sukeda M."/>
            <person name="Shimizu M."/>
            <person name="Yamane J."/>
            <person name="Ohnishi K."/>
            <person name="Oshima S."/>
        </authorList>
    </citation>
    <scope>NUCLEOTIDE SEQUENCE [LARGE SCALE GENOMIC DNA]</scope>
    <source>
        <strain evidence="2 3">U-1</strain>
    </source>
</reference>
<dbReference type="InterPro" id="IPR009100">
    <property type="entry name" value="AcylCoA_DH/oxidase_NM_dom_sf"/>
</dbReference>
<dbReference type="GeneID" id="93372481"/>
<evidence type="ECO:0008006" key="5">
    <source>
        <dbReference type="Google" id="ProtNLM"/>
    </source>
</evidence>
<proteinExistence type="predicted"/>
<dbReference type="EMBL" id="BBYQ01000198">
    <property type="protein sequence ID" value="GAP32993.1"/>
    <property type="molecule type" value="Genomic_DNA"/>
</dbReference>
<accession>A0A0B8NMF8</accession>
<gene>
    <name evidence="1" type="ORF">NS506_07582</name>
    <name evidence="2" type="ORF">NSK11_contig00198-0010</name>
</gene>
<keyword evidence="3" id="KW-1185">Reference proteome</keyword>
<name>A0A0B8NMF8_9NOCA</name>
<evidence type="ECO:0000313" key="4">
    <source>
        <dbReference type="Proteomes" id="UP000180166"/>
    </source>
</evidence>
<evidence type="ECO:0000313" key="2">
    <source>
        <dbReference type="EMBL" id="GAP32993.1"/>
    </source>
</evidence>
<dbReference type="Proteomes" id="UP000180166">
    <property type="component" value="Chromosome"/>
</dbReference>
<dbReference type="SUPFAM" id="SSF56645">
    <property type="entry name" value="Acyl-CoA dehydrogenase NM domain-like"/>
    <property type="match status" value="1"/>
</dbReference>
<dbReference type="AlphaFoldDB" id="A0A0B8NMF8"/>
<dbReference type="RefSeq" id="WP_052086945.1">
    <property type="nucleotide sequence ID" value="NZ_AP017900.1"/>
</dbReference>
<dbReference type="EMBL" id="CP017839">
    <property type="protein sequence ID" value="APB01602.1"/>
    <property type="molecule type" value="Genomic_DNA"/>
</dbReference>